<dbReference type="OrthoDB" id="4951845at2759"/>
<evidence type="ECO:0000259" key="8">
    <source>
        <dbReference type="PROSITE" id="PS50404"/>
    </source>
</evidence>
<evidence type="ECO:0000256" key="3">
    <source>
        <dbReference type="ARBA" id="ARBA00022490"/>
    </source>
</evidence>
<dbReference type="InterPro" id="IPR036249">
    <property type="entry name" value="Thioredoxin-like_sf"/>
</dbReference>
<dbReference type="EMBL" id="JABFAF010000012">
    <property type="protein sequence ID" value="MBA0872805.1"/>
    <property type="molecule type" value="Genomic_DNA"/>
</dbReference>
<sequence length="240" mass="27765">MAEEVKLLKTWSSRFGLRVAWALKLKGIPYEAIDEDLSNKSTLLLQYNPVHKKIPVLVHNGNPISESLVILEYIDETWKQNPILLQDPLHRARERFWAKFSDEKVRILSLRENINVSLFLLLAQLLPSIWGAFTKEGKDREEAMAATMENLKFVEEELKGKKFFSGEKIGLVDLVFGWLANLISIFEEVTGFNIVGEGYPLLSAWMQEFSELPVIKDTWPPRDKMIIKYQALYDKYHPAK</sequence>
<evidence type="ECO:0000313" key="10">
    <source>
        <dbReference type="EMBL" id="MBA0861628.1"/>
    </source>
</evidence>
<evidence type="ECO:0000256" key="2">
    <source>
        <dbReference type="ARBA" id="ARBA00012452"/>
    </source>
</evidence>
<evidence type="ECO:0000256" key="5">
    <source>
        <dbReference type="ARBA" id="ARBA00022679"/>
    </source>
</evidence>
<dbReference type="FunFam" id="3.40.30.10:FF:000014">
    <property type="entry name" value="Tau class glutathione S-transferase"/>
    <property type="match status" value="1"/>
</dbReference>
<dbReference type="GO" id="GO:0006749">
    <property type="term" value="P:glutathione metabolic process"/>
    <property type="evidence" value="ECO:0007669"/>
    <property type="project" value="InterPro"/>
</dbReference>
<comment type="caution">
    <text evidence="11">The sequence shown here is derived from an EMBL/GenBank/DDBJ whole genome shotgun (WGS) entry which is preliminary data.</text>
</comment>
<dbReference type="PANTHER" id="PTHR11260:SF729">
    <property type="entry name" value="GLUTATHIONE TRANSFERASE"/>
    <property type="match status" value="1"/>
</dbReference>
<evidence type="ECO:0000259" key="9">
    <source>
        <dbReference type="PROSITE" id="PS50405"/>
    </source>
</evidence>
<protein>
    <recommendedName>
        <fullName evidence="2">glutathione transferase</fullName>
        <ecNumber evidence="2">2.5.1.18</ecNumber>
    </recommendedName>
</protein>
<dbReference type="InterPro" id="IPR045074">
    <property type="entry name" value="GST_C_Tau"/>
</dbReference>
<evidence type="ECO:0000256" key="7">
    <source>
        <dbReference type="ARBA" id="ARBA00047960"/>
    </source>
</evidence>
<dbReference type="InterPro" id="IPR040079">
    <property type="entry name" value="Glutathione_S-Trfase"/>
</dbReference>
<dbReference type="CDD" id="cd03058">
    <property type="entry name" value="GST_N_Tau"/>
    <property type="match status" value="1"/>
</dbReference>
<evidence type="ECO:0000313" key="11">
    <source>
        <dbReference type="EMBL" id="MBA0872805.1"/>
    </source>
</evidence>
<dbReference type="InterPro" id="IPR036282">
    <property type="entry name" value="Glutathione-S-Trfase_C_sf"/>
</dbReference>
<accession>A0A7J9MNV6</accession>
<dbReference type="SUPFAM" id="SSF47616">
    <property type="entry name" value="GST C-terminal domain-like"/>
    <property type="match status" value="1"/>
</dbReference>
<dbReference type="Gene3D" id="1.20.1050.10">
    <property type="match status" value="1"/>
</dbReference>
<reference evidence="11 12" key="1">
    <citation type="journal article" date="2019" name="Genome Biol. Evol.">
        <title>Insights into the evolution of the New World diploid cottons (Gossypium, subgenus Houzingenia) based on genome sequencing.</title>
        <authorList>
            <person name="Grover C.E."/>
            <person name="Arick M.A. 2nd"/>
            <person name="Thrash A."/>
            <person name="Conover J.L."/>
            <person name="Sanders W.S."/>
            <person name="Peterson D.G."/>
            <person name="Frelichowski J.E."/>
            <person name="Scheffler J.A."/>
            <person name="Scheffler B.E."/>
            <person name="Wendel J.F."/>
        </authorList>
    </citation>
    <scope>NUCLEOTIDE SEQUENCE [LARGE SCALE GENOMIC DNA]</scope>
    <source>
        <strain evidence="11">1</strain>
        <tissue evidence="11">Leaf</tissue>
    </source>
</reference>
<name>A0A7J9MNV6_GOSSC</name>
<proteinExistence type="inferred from homology"/>
<comment type="catalytic activity">
    <reaction evidence="7">
        <text>RX + glutathione = an S-substituted glutathione + a halide anion + H(+)</text>
        <dbReference type="Rhea" id="RHEA:16437"/>
        <dbReference type="ChEBI" id="CHEBI:15378"/>
        <dbReference type="ChEBI" id="CHEBI:16042"/>
        <dbReference type="ChEBI" id="CHEBI:17792"/>
        <dbReference type="ChEBI" id="CHEBI:57925"/>
        <dbReference type="ChEBI" id="CHEBI:90779"/>
        <dbReference type="EC" id="2.5.1.18"/>
    </reaction>
</comment>
<dbReference type="PROSITE" id="PS50405">
    <property type="entry name" value="GST_CTER"/>
    <property type="match status" value="1"/>
</dbReference>
<evidence type="ECO:0000256" key="6">
    <source>
        <dbReference type="ARBA" id="ARBA00025743"/>
    </source>
</evidence>
<dbReference type="SFLD" id="SFLDG00358">
    <property type="entry name" value="Main_(cytGST)"/>
    <property type="match status" value="1"/>
</dbReference>
<dbReference type="Pfam" id="PF02798">
    <property type="entry name" value="GST_N"/>
    <property type="match status" value="1"/>
</dbReference>
<keyword evidence="4" id="KW-0216">Detoxification</keyword>
<feature type="domain" description="GST C-terminal" evidence="9">
    <location>
        <begin position="87"/>
        <end position="240"/>
    </location>
</feature>
<dbReference type="FunFam" id="1.20.1050.10:FF:000012">
    <property type="entry name" value="Tau class glutathione S-transferase"/>
    <property type="match status" value="1"/>
</dbReference>
<comment type="subcellular location">
    <subcellularLocation>
        <location evidence="1">Cytoplasm</location>
        <location evidence="1">Cytosol</location>
    </subcellularLocation>
</comment>
<dbReference type="Proteomes" id="UP000593576">
    <property type="component" value="Unassembled WGS sequence"/>
</dbReference>
<dbReference type="SUPFAM" id="SSF52833">
    <property type="entry name" value="Thioredoxin-like"/>
    <property type="match status" value="1"/>
</dbReference>
<organism evidence="11 12">
    <name type="scientific">Gossypium schwendimanii</name>
    <name type="common">Cotton</name>
    <dbReference type="NCBI Taxonomy" id="34291"/>
    <lineage>
        <taxon>Eukaryota</taxon>
        <taxon>Viridiplantae</taxon>
        <taxon>Streptophyta</taxon>
        <taxon>Embryophyta</taxon>
        <taxon>Tracheophyta</taxon>
        <taxon>Spermatophyta</taxon>
        <taxon>Magnoliopsida</taxon>
        <taxon>eudicotyledons</taxon>
        <taxon>Gunneridae</taxon>
        <taxon>Pentapetalae</taxon>
        <taxon>rosids</taxon>
        <taxon>malvids</taxon>
        <taxon>Malvales</taxon>
        <taxon>Malvaceae</taxon>
        <taxon>Malvoideae</taxon>
        <taxon>Gossypium</taxon>
    </lineage>
</organism>
<evidence type="ECO:0000256" key="4">
    <source>
        <dbReference type="ARBA" id="ARBA00022575"/>
    </source>
</evidence>
<keyword evidence="12" id="KW-1185">Reference proteome</keyword>
<dbReference type="PANTHER" id="PTHR11260">
    <property type="entry name" value="GLUTATHIONE S-TRANSFERASE, GST, SUPERFAMILY, GST DOMAIN CONTAINING"/>
    <property type="match status" value="1"/>
</dbReference>
<dbReference type="EMBL" id="JABFAF010000007">
    <property type="protein sequence ID" value="MBA0861628.1"/>
    <property type="molecule type" value="Genomic_DNA"/>
</dbReference>
<dbReference type="InterPro" id="IPR045073">
    <property type="entry name" value="Omega/Tau-like"/>
</dbReference>
<dbReference type="Gene3D" id="3.40.30.10">
    <property type="entry name" value="Glutaredoxin"/>
    <property type="match status" value="1"/>
</dbReference>
<feature type="domain" description="GST N-terminal" evidence="8">
    <location>
        <begin position="3"/>
        <end position="82"/>
    </location>
</feature>
<dbReference type="GO" id="GO:0004364">
    <property type="term" value="F:glutathione transferase activity"/>
    <property type="evidence" value="ECO:0007669"/>
    <property type="project" value="UniProtKB-EC"/>
</dbReference>
<comment type="similarity">
    <text evidence="6">Belongs to the GST superfamily. Tau family.</text>
</comment>
<dbReference type="GO" id="GO:0005829">
    <property type="term" value="C:cytosol"/>
    <property type="evidence" value="ECO:0007669"/>
    <property type="project" value="UniProtKB-SubCell"/>
</dbReference>
<dbReference type="CDD" id="cd03185">
    <property type="entry name" value="GST_C_Tau"/>
    <property type="match status" value="1"/>
</dbReference>
<keyword evidence="5" id="KW-0808">Transferase</keyword>
<dbReference type="EC" id="2.5.1.18" evidence="2"/>
<dbReference type="SFLD" id="SFLDS00019">
    <property type="entry name" value="Glutathione_Transferase_(cytos"/>
    <property type="match status" value="1"/>
</dbReference>
<keyword evidence="3" id="KW-0963">Cytoplasm</keyword>
<dbReference type="InterPro" id="IPR010987">
    <property type="entry name" value="Glutathione-S-Trfase_C-like"/>
</dbReference>
<reference evidence="11" key="2">
    <citation type="submission" date="2020-04" db="EMBL/GenBank/DDBJ databases">
        <authorList>
            <person name="Grover C.E."/>
            <person name="Arick M.A. II"/>
            <person name="Thrash A."/>
            <person name="Conover J.L."/>
            <person name="Sanders W.S."/>
            <person name="Peterson D.G."/>
            <person name="Scheffler J.A."/>
            <person name="Scheffler B.E."/>
            <person name="Wendel J.F."/>
        </authorList>
    </citation>
    <scope>NUCLEOTIDE SEQUENCE</scope>
    <source>
        <strain evidence="11">1</strain>
        <tissue evidence="11">Leaf</tissue>
    </source>
</reference>
<dbReference type="GO" id="GO:0009407">
    <property type="term" value="P:toxin catabolic process"/>
    <property type="evidence" value="ECO:0007669"/>
    <property type="project" value="UniProtKB-ARBA"/>
</dbReference>
<dbReference type="PROSITE" id="PS50404">
    <property type="entry name" value="GST_NTER"/>
    <property type="match status" value="1"/>
</dbReference>
<dbReference type="InterPro" id="IPR004045">
    <property type="entry name" value="Glutathione_S-Trfase_N"/>
</dbReference>
<dbReference type="AlphaFoldDB" id="A0A7J9MNV6"/>
<dbReference type="InterPro" id="IPR004046">
    <property type="entry name" value="GST_C"/>
</dbReference>
<evidence type="ECO:0000256" key="1">
    <source>
        <dbReference type="ARBA" id="ARBA00004514"/>
    </source>
</evidence>
<evidence type="ECO:0000313" key="12">
    <source>
        <dbReference type="Proteomes" id="UP000593576"/>
    </source>
</evidence>
<dbReference type="Pfam" id="PF00043">
    <property type="entry name" value="GST_C"/>
    <property type="match status" value="1"/>
</dbReference>
<gene>
    <name evidence="11" type="ORF">Goshw_021035</name>
    <name evidence="10" type="ORF">Goshw_029774</name>
</gene>